<dbReference type="Gene3D" id="3.30.450.20">
    <property type="entry name" value="PAS domain"/>
    <property type="match status" value="1"/>
</dbReference>
<evidence type="ECO:0000313" key="8">
    <source>
        <dbReference type="EMBL" id="PNQ95345.1"/>
    </source>
</evidence>
<dbReference type="InterPro" id="IPR053159">
    <property type="entry name" value="Hybrid_Histidine_Kinase"/>
</dbReference>
<proteinExistence type="predicted"/>
<protein>
    <recommendedName>
        <fullName evidence="2">histidine kinase</fullName>
        <ecNumber evidence="2">2.7.13.3</ecNumber>
    </recommendedName>
</protein>
<dbReference type="SUPFAM" id="SSF55781">
    <property type="entry name" value="GAF domain-like"/>
    <property type="match status" value="1"/>
</dbReference>
<dbReference type="InterPro" id="IPR004358">
    <property type="entry name" value="Sig_transdc_His_kin-like_C"/>
</dbReference>
<dbReference type="Pfam" id="PF12860">
    <property type="entry name" value="PAS_7"/>
    <property type="match status" value="1"/>
</dbReference>
<dbReference type="InterPro" id="IPR003018">
    <property type="entry name" value="GAF"/>
</dbReference>
<dbReference type="SMART" id="SM00387">
    <property type="entry name" value="HATPase_c"/>
    <property type="match status" value="1"/>
</dbReference>
<dbReference type="SUPFAM" id="SSF47384">
    <property type="entry name" value="Homodimeric domain of signal transducing histidine kinase"/>
    <property type="match status" value="1"/>
</dbReference>
<dbReference type="InterPro" id="IPR036097">
    <property type="entry name" value="HisK_dim/P_sf"/>
</dbReference>
<accession>A0A2K1FS31</accession>
<dbReference type="InterPro" id="IPR027417">
    <property type="entry name" value="P-loop_NTPase"/>
</dbReference>
<evidence type="ECO:0000256" key="5">
    <source>
        <dbReference type="SAM" id="MobiDB-lite"/>
    </source>
</evidence>
<keyword evidence="8" id="KW-0614">Plasmid</keyword>
<dbReference type="CDD" id="cd14014">
    <property type="entry name" value="STKc_PknB_like"/>
    <property type="match status" value="1"/>
</dbReference>
<dbReference type="InterPro" id="IPR003661">
    <property type="entry name" value="HisK_dim/P_dom"/>
</dbReference>
<dbReference type="InterPro" id="IPR041664">
    <property type="entry name" value="AAA_16"/>
</dbReference>
<keyword evidence="4" id="KW-0175">Coiled coil</keyword>
<dbReference type="EMBL" id="POWG01000052">
    <property type="protein sequence ID" value="PNQ95345.1"/>
    <property type="molecule type" value="Genomic_DNA"/>
</dbReference>
<evidence type="ECO:0000259" key="6">
    <source>
        <dbReference type="PROSITE" id="PS50011"/>
    </source>
</evidence>
<dbReference type="SMART" id="SM00065">
    <property type="entry name" value="GAF"/>
    <property type="match status" value="1"/>
</dbReference>
<dbReference type="Gene3D" id="3.40.50.300">
    <property type="entry name" value="P-loop containing nucleotide triphosphate hydrolases"/>
    <property type="match status" value="1"/>
</dbReference>
<evidence type="ECO:0000313" key="9">
    <source>
        <dbReference type="Proteomes" id="UP000236268"/>
    </source>
</evidence>
<dbReference type="InterPro" id="IPR005467">
    <property type="entry name" value="His_kinase_dom"/>
</dbReference>
<keyword evidence="3" id="KW-0597">Phosphoprotein</keyword>
<dbReference type="PROSITE" id="PS50109">
    <property type="entry name" value="HIS_KIN"/>
    <property type="match status" value="1"/>
</dbReference>
<evidence type="ECO:0000256" key="2">
    <source>
        <dbReference type="ARBA" id="ARBA00012438"/>
    </source>
</evidence>
<dbReference type="SMART" id="SM00388">
    <property type="entry name" value="HisKA"/>
    <property type="match status" value="1"/>
</dbReference>
<organism evidence="8 9">
    <name type="scientific">Azospirillum argentinense</name>
    <dbReference type="NCBI Taxonomy" id="2970906"/>
    <lineage>
        <taxon>Bacteria</taxon>
        <taxon>Pseudomonadati</taxon>
        <taxon>Pseudomonadota</taxon>
        <taxon>Alphaproteobacteria</taxon>
        <taxon>Rhodospirillales</taxon>
        <taxon>Azospirillaceae</taxon>
        <taxon>Azospirillum</taxon>
    </lineage>
</organism>
<dbReference type="PROSITE" id="PS50011">
    <property type="entry name" value="PROTEIN_KINASE_DOM"/>
    <property type="match status" value="1"/>
</dbReference>
<reference evidence="8 9" key="1">
    <citation type="submission" date="2018-01" db="EMBL/GenBank/DDBJ databases">
        <title>Whole genome sequence of Azospirillum brasilense REC3 isolated from strawberry roots.</title>
        <authorList>
            <person name="Fontana C.A."/>
            <person name="Salazar S.M."/>
            <person name="Bassi D."/>
            <person name="Puglisi E."/>
            <person name="Lovaisa N.C."/>
            <person name="Toffoli L.M."/>
            <person name="Pedraza R."/>
            <person name="Cocconcelli P.S."/>
        </authorList>
    </citation>
    <scope>NUCLEOTIDE SEQUENCE [LARGE SCALE GENOMIC DNA]</scope>
    <source>
        <strain evidence="8 9">REC3</strain>
        <plasmid evidence="8">p32unnamed</plasmid>
    </source>
</reference>
<dbReference type="SUPFAM" id="SSF52540">
    <property type="entry name" value="P-loop containing nucleoside triphosphate hydrolases"/>
    <property type="match status" value="1"/>
</dbReference>
<dbReference type="SMART" id="SM00220">
    <property type="entry name" value="S_TKc"/>
    <property type="match status" value="1"/>
</dbReference>
<dbReference type="Pfam" id="PF02518">
    <property type="entry name" value="HATPase_c"/>
    <property type="match status" value="1"/>
</dbReference>
<dbReference type="InterPro" id="IPR003594">
    <property type="entry name" value="HATPase_dom"/>
</dbReference>
<gene>
    <name evidence="8" type="ORF">C1S70_29500</name>
</gene>
<sequence length="1922" mass="209604">MLRRDRGHPHRNRAGVTGLPRVETLHVGSRSTVLRAVRRDDGLPVICKFLSGADIGGEDKAAFQREFAITRRLRHAGIVEALDCVPHGNGLMMVFRDIGGAALDSLPDVRTEDVAVFLRMALQAVDALAAVHDAGVVHKDISPGNLIWNPATGQFNLIDFGIASELSREEAGDPDVGTMEGTLAYMAPEQTGRMNRSVDYRADFYALGATFHDFLTGQPPFPSGDPLELVHCHIARTPVPVHKLNPLVPEPLAAIVARLMAKNPEERYQSTFGLRADLDRCLTEWRSHGRIEPFALASRDVRPVLRIPQKLYGRTGQFRVLLDAFGRAAAGGFEALLISGYSGVGKSALVRELHKPVIARHGFFITGKFEPLKRDIPYAPVIEAFKTLVRQTFATGPESLALWRARLLAALGPNGRIITDVIPHVERLIGPQPPLPELGPVEAHERFIYVFRNFVRVFAGAGHPLVLFLDDLQWADLATLKLLEGLAGDPDLGHFLLVGTCRDTEVDAAHPLRHTIQTFGERGVPVRDVSLGGLDADAVVALLSDTLHAAPDDVRPLAERLIANTLGNPFFLGQFLESLEQSGLIAYDGLAGVWNWNLEAIESQRMERMVDDVVTFVVRRIRELPAETLTVIQTAACIGSAFDLATLADASRRTSAATAAALWPALRSGLVVPVGDAYRYADMDSVSPRATYRFVHDRVQQAAYSMLPDADALACHLAVGLVLERSQGLTGDRTTDRLFAITNQLNRALPLLSPEQRERLARYNLLAGQAARASAALGPAFDYLITGVGLLPADGWSRLYELSLSLHAEAAEIAAVNGDVAAATPLAEAIEANARTVLDRALAYETQIQMHVSRQNLPAALGACRTALGQLGSPIPERADTRHVLKELATTKLALRGKGEEDLVNRPPLTDPRLLTIGRIVSRVLASAYLHDTNLYTVLLLRMVRLSATEGILPASGITYATYGLLHCAMLGDVPAGAMYGRVALRVLDRLNANQGRAQTLFVVHLFIEVWHQPVAKSLAGLLDAHRIGLETGDIEYAAYCLNNAVAQGLFLGHPLRQLQQTAAGHAAAIARLNQQTAAGVLRPHQQLITNLLGESEDPTAFAGPHVAEASDVPALAASGNRLALDTMHSHLAYLNLLFGRIDEARRCMAKRRPFADASMGMVMNLRMRVVAALIDFAAWDRLRPAERLRARAAALGLERRLRGAVRHAPTNFRHLLALVVAERLRATGRLDKAHRHYQTAAESAREQGFTHDEAFACERAGEAALARGDRFTAKAMLFQARHAYRRWDALAKVRALDARLAELFGETAADQGPVDDGFPPQRPVTASSRRRSSSGSSSHMVDVETVIRTSQALAQDIRLGDLLWTLMKLVITNAGATRGCLLLPTDGAWRIEADATSEGDAAEVLQSRPLDDAAPVLVRGVVDAVIQTGEPVVLADAANDGDFQYDAYTRMAQPRSVLCLPLRNRNQMVGILYLENNLAADIFSPERLELLNLLSVQIAISIENARLYDGLERLNRTLEAQVAERTREVAEQSQLLRATLASMYDGLAAFDAEERLRVWNERAMALFSLPDTLRRVGVPYRELSAAVNASGQLLTALVPSPLVSSPSEIEFADGRVIQVRSNPMPDGGMVQVYVDVTVDRSRESELRDAHEQLHAAHAQLKAAQQQLVQAEKMASLGQLVAGVAHEINTPIGIVMTSASYLGEKISALETLSDTGKMRRADFQDFMQAARDAATLMISNATRAADLVQSFKQVASDQTRSDRRRFDLRGYLEEVLVSLRPTWHRPGHEVSLECPKGIELDSYPGVIAQIVTNLITNSVNHAYREGEKGRIAITAQTLENDGVRLVYRDDGCGIPAENHGKVFEPFFTTRRGTGSTGLGLHIVFNLITGQLGGTIHLDSRPGEGTRFTVEFPCRAPGKTPQS</sequence>
<dbReference type="SUPFAM" id="SSF56112">
    <property type="entry name" value="Protein kinase-like (PK-like)"/>
    <property type="match status" value="1"/>
</dbReference>
<comment type="caution">
    <text evidence="8">The sequence shown here is derived from an EMBL/GenBank/DDBJ whole genome shotgun (WGS) entry which is preliminary data.</text>
</comment>
<evidence type="ECO:0000256" key="4">
    <source>
        <dbReference type="SAM" id="Coils"/>
    </source>
</evidence>
<dbReference type="SUPFAM" id="SSF55874">
    <property type="entry name" value="ATPase domain of HSP90 chaperone/DNA topoisomerase II/histidine kinase"/>
    <property type="match status" value="1"/>
</dbReference>
<dbReference type="PANTHER" id="PTHR43642">
    <property type="entry name" value="HYBRID SIGNAL TRANSDUCTION HISTIDINE KINASE G"/>
    <property type="match status" value="1"/>
</dbReference>
<dbReference type="Pfam" id="PF13191">
    <property type="entry name" value="AAA_16"/>
    <property type="match status" value="1"/>
</dbReference>
<dbReference type="Pfam" id="PF00069">
    <property type="entry name" value="Pkinase"/>
    <property type="match status" value="1"/>
</dbReference>
<dbReference type="InterPro" id="IPR029016">
    <property type="entry name" value="GAF-like_dom_sf"/>
</dbReference>
<dbReference type="Pfam" id="PF01590">
    <property type="entry name" value="GAF"/>
    <property type="match status" value="1"/>
</dbReference>
<name>A0A2K1FS31_9PROT</name>
<dbReference type="InterPro" id="IPR011009">
    <property type="entry name" value="Kinase-like_dom_sf"/>
</dbReference>
<dbReference type="GO" id="GO:0005524">
    <property type="term" value="F:ATP binding"/>
    <property type="evidence" value="ECO:0007669"/>
    <property type="project" value="InterPro"/>
</dbReference>
<dbReference type="CDD" id="cd00075">
    <property type="entry name" value="HATPase"/>
    <property type="match status" value="1"/>
</dbReference>
<dbReference type="InterPro" id="IPR036890">
    <property type="entry name" value="HATPase_C_sf"/>
</dbReference>
<feature type="region of interest" description="Disordered" evidence="5">
    <location>
        <begin position="1311"/>
        <end position="1341"/>
    </location>
</feature>
<dbReference type="CDD" id="cd00082">
    <property type="entry name" value="HisKA"/>
    <property type="match status" value="1"/>
</dbReference>
<dbReference type="RefSeq" id="WP_103041509.1">
    <property type="nucleotide sequence ID" value="NZ_POWG01000052.1"/>
</dbReference>
<evidence type="ECO:0000259" key="7">
    <source>
        <dbReference type="PROSITE" id="PS50109"/>
    </source>
</evidence>
<dbReference type="GO" id="GO:0000155">
    <property type="term" value="F:phosphorelay sensor kinase activity"/>
    <property type="evidence" value="ECO:0007669"/>
    <property type="project" value="InterPro"/>
</dbReference>
<dbReference type="InterPro" id="IPR000719">
    <property type="entry name" value="Prot_kinase_dom"/>
</dbReference>
<feature type="coiled-coil region" evidence="4">
    <location>
        <begin position="1647"/>
        <end position="1674"/>
    </location>
</feature>
<dbReference type="EC" id="2.7.13.3" evidence="2"/>
<dbReference type="Gene3D" id="1.10.287.130">
    <property type="match status" value="1"/>
</dbReference>
<dbReference type="Proteomes" id="UP000236268">
    <property type="component" value="Unassembled WGS sequence"/>
</dbReference>
<dbReference type="PANTHER" id="PTHR43642:SF1">
    <property type="entry name" value="HYBRID SIGNAL TRANSDUCTION HISTIDINE KINASE G"/>
    <property type="match status" value="1"/>
</dbReference>
<comment type="catalytic activity">
    <reaction evidence="1">
        <text>ATP + protein L-histidine = ADP + protein N-phospho-L-histidine.</text>
        <dbReference type="EC" id="2.7.13.3"/>
    </reaction>
</comment>
<dbReference type="Gene3D" id="3.30.565.10">
    <property type="entry name" value="Histidine kinase-like ATPase, C-terminal domain"/>
    <property type="match status" value="1"/>
</dbReference>
<dbReference type="PRINTS" id="PR00344">
    <property type="entry name" value="BCTRLSENSOR"/>
</dbReference>
<evidence type="ECO:0000256" key="3">
    <source>
        <dbReference type="ARBA" id="ARBA00022553"/>
    </source>
</evidence>
<dbReference type="Gene3D" id="3.30.450.40">
    <property type="match status" value="1"/>
</dbReference>
<evidence type="ECO:0000256" key="1">
    <source>
        <dbReference type="ARBA" id="ARBA00000085"/>
    </source>
</evidence>
<geneLocation type="plasmid" evidence="8">
    <name>p32unnamed</name>
</geneLocation>
<feature type="domain" description="Histidine kinase" evidence="7">
    <location>
        <begin position="1683"/>
        <end position="1915"/>
    </location>
</feature>
<dbReference type="Gene3D" id="3.30.200.20">
    <property type="entry name" value="Phosphorylase Kinase, domain 1"/>
    <property type="match status" value="1"/>
</dbReference>
<dbReference type="Gene3D" id="1.10.510.10">
    <property type="entry name" value="Transferase(Phosphotransferase) domain 1"/>
    <property type="match status" value="1"/>
</dbReference>
<feature type="domain" description="Protein kinase" evidence="6">
    <location>
        <begin position="19"/>
        <end position="291"/>
    </location>
</feature>